<dbReference type="InterPro" id="IPR000760">
    <property type="entry name" value="Inositol_monophosphatase-like"/>
</dbReference>
<dbReference type="PROSITE" id="PS00630">
    <property type="entry name" value="IMP_2"/>
    <property type="match status" value="1"/>
</dbReference>
<evidence type="ECO:0000313" key="6">
    <source>
        <dbReference type="EMBL" id="MCX3058798.1"/>
    </source>
</evidence>
<reference evidence="6" key="1">
    <citation type="submission" date="2022-10" db="EMBL/GenBank/DDBJ databases">
        <title>Streptomyces beihaiensis sp. nov., a chitin degrading actinobacterium, isolated from shrimp pond soil.</title>
        <authorList>
            <person name="Xie J."/>
            <person name="Shen N."/>
        </authorList>
    </citation>
    <scope>NUCLEOTIDE SEQUENCE</scope>
    <source>
        <strain evidence="6">GXMU-J5</strain>
    </source>
</reference>
<accession>A0ABT3TS04</accession>
<dbReference type="Gene3D" id="3.40.190.80">
    <property type="match status" value="1"/>
</dbReference>
<comment type="catalytic activity">
    <reaction evidence="1">
        <text>a myo-inositol phosphate + H2O = myo-inositol + phosphate</text>
        <dbReference type="Rhea" id="RHEA:24056"/>
        <dbReference type="ChEBI" id="CHEBI:15377"/>
        <dbReference type="ChEBI" id="CHEBI:17268"/>
        <dbReference type="ChEBI" id="CHEBI:43474"/>
        <dbReference type="ChEBI" id="CHEBI:84139"/>
        <dbReference type="EC" id="3.1.3.25"/>
    </reaction>
</comment>
<evidence type="ECO:0000256" key="4">
    <source>
        <dbReference type="ARBA" id="ARBA00022801"/>
    </source>
</evidence>
<comment type="caution">
    <text evidence="6">The sequence shown here is derived from an EMBL/GenBank/DDBJ whole genome shotgun (WGS) entry which is preliminary data.</text>
</comment>
<dbReference type="RefSeq" id="WP_266596085.1">
    <property type="nucleotide sequence ID" value="NZ_JAPHNL010000020.1"/>
</dbReference>
<evidence type="ECO:0000256" key="3">
    <source>
        <dbReference type="ARBA" id="ARBA00022723"/>
    </source>
</evidence>
<keyword evidence="7" id="KW-1185">Reference proteome</keyword>
<dbReference type="InterPro" id="IPR020583">
    <property type="entry name" value="Inositol_monoP_metal-BS"/>
</dbReference>
<evidence type="ECO:0000256" key="2">
    <source>
        <dbReference type="ARBA" id="ARBA00013106"/>
    </source>
</evidence>
<evidence type="ECO:0000256" key="1">
    <source>
        <dbReference type="ARBA" id="ARBA00001033"/>
    </source>
</evidence>
<dbReference type="PANTHER" id="PTHR20854:SF4">
    <property type="entry name" value="INOSITOL-1-MONOPHOSPHATASE-RELATED"/>
    <property type="match status" value="1"/>
</dbReference>
<dbReference type="InterPro" id="IPR020550">
    <property type="entry name" value="Inositol_monophosphatase_CS"/>
</dbReference>
<evidence type="ECO:0000313" key="7">
    <source>
        <dbReference type="Proteomes" id="UP001163064"/>
    </source>
</evidence>
<evidence type="ECO:0000256" key="5">
    <source>
        <dbReference type="ARBA" id="ARBA00022842"/>
    </source>
</evidence>
<dbReference type="Pfam" id="PF00459">
    <property type="entry name" value="Inositol_P"/>
    <property type="match status" value="1"/>
</dbReference>
<dbReference type="PROSITE" id="PS00629">
    <property type="entry name" value="IMP_1"/>
    <property type="match status" value="1"/>
</dbReference>
<sequence length="292" mass="30790">MIETKGTHPTTTATGSIDDFLARYVTDQMLTDVERIVRAAAAAEITPRFRQLDADEIVQKAGPHDLVTVADRLAEEHLTRELTALLPGSAVVGEEAVHADPARYEAIRGADPVWIVDPVDGTRQFVHGDPGFCTLVALALDGVVLASWTFAPVLDELAVAVRGGGARLDGRVLRPGAPEPGADLRIATSHPDYTTDEQKRALLGLRTDGVAPRPCGSAGLEYLAVARGAVDAVAFSWELAWDHAAGLLLVEEAGGAHLTRDGVPFAVTGGNTLPFTAARDAATAQRVTQLLA</sequence>
<proteinExistence type="predicted"/>
<dbReference type="EC" id="3.1.3.25" evidence="2"/>
<dbReference type="EMBL" id="JAPHNL010000020">
    <property type="protein sequence ID" value="MCX3058798.1"/>
    <property type="molecule type" value="Genomic_DNA"/>
</dbReference>
<dbReference type="SUPFAM" id="SSF56655">
    <property type="entry name" value="Carbohydrate phosphatase"/>
    <property type="match status" value="1"/>
</dbReference>
<gene>
    <name evidence="6" type="ORF">OFY01_03235</name>
</gene>
<dbReference type="PANTHER" id="PTHR20854">
    <property type="entry name" value="INOSITOL MONOPHOSPHATASE"/>
    <property type="match status" value="1"/>
</dbReference>
<keyword evidence="4" id="KW-0378">Hydrolase</keyword>
<name>A0ABT3TS04_9ACTN</name>
<dbReference type="PRINTS" id="PR00377">
    <property type="entry name" value="IMPHPHTASES"/>
</dbReference>
<dbReference type="Proteomes" id="UP001163064">
    <property type="component" value="Unassembled WGS sequence"/>
</dbReference>
<organism evidence="6 7">
    <name type="scientific">Streptomyces beihaiensis</name>
    <dbReference type="NCBI Taxonomy" id="2984495"/>
    <lineage>
        <taxon>Bacteria</taxon>
        <taxon>Bacillati</taxon>
        <taxon>Actinomycetota</taxon>
        <taxon>Actinomycetes</taxon>
        <taxon>Kitasatosporales</taxon>
        <taxon>Streptomycetaceae</taxon>
        <taxon>Streptomyces</taxon>
    </lineage>
</organism>
<keyword evidence="5" id="KW-0460">Magnesium</keyword>
<dbReference type="Gene3D" id="3.30.540.10">
    <property type="entry name" value="Fructose-1,6-Bisphosphatase, subunit A, domain 1"/>
    <property type="match status" value="1"/>
</dbReference>
<protein>
    <recommendedName>
        <fullName evidence="2">inositol-phosphate phosphatase</fullName>
        <ecNumber evidence="2">3.1.3.25</ecNumber>
    </recommendedName>
</protein>
<keyword evidence="3" id="KW-0479">Metal-binding</keyword>